<evidence type="ECO:0000256" key="8">
    <source>
        <dbReference type="ARBA" id="ARBA00023224"/>
    </source>
</evidence>
<evidence type="ECO:0000256" key="5">
    <source>
        <dbReference type="ARBA" id="ARBA00022692"/>
    </source>
</evidence>
<keyword evidence="15" id="KW-1185">Reference proteome</keyword>
<keyword evidence="2" id="KW-1003">Cell membrane</keyword>
<evidence type="ECO:0000313" key="14">
    <source>
        <dbReference type="EMBL" id="MFE8697686.1"/>
    </source>
</evidence>
<dbReference type="Gene3D" id="3.30.450.20">
    <property type="entry name" value="PAS domain"/>
    <property type="match status" value="2"/>
</dbReference>
<sequence length="655" mass="71700">MKNIFRNIKPKLILAFSFILIVPAIIIGSLSYTTAKNAVEQEILDGFSGTIDLLNTSIDDTIQTKRHDIDVLSKRISSNQYQGDSSPGIRQLLDQYISLHPEADSVFVGTDEGLFIQEPKRKMDPDYDPRERYWYEEAMKNKGEVIVSNPSKSASTGDLVVTIMSTTQDGSGVVAVNIDLNYIQKLVKQVKIGDEGYAFLLDNEKKYIAHPKIEAGSEGKEKFYNKMYEQEKGKFTYEFEGAKKIMAFSTNQLTGWKIAGGIKQSEISDAASPILKKTMLVIVIALLVGAFLVFIIIKSIIRPLKVLKEKAITVSKGDLTEHIQVQSNDEIGQLAMAFNEMQESLKILVREVEQSAERVAASAEELTASAEHTAEATEQVSAAIQEVASSAEKQTTGVDHNSRIIADVSEGMSLITDYSIEVSKLAHHTTTQAEAGGQAVTNTVNQMNSIHKSVMESNTMIKSLYERSKEVSSILNVITGIADQTNLLALNAAIEAARAGEYGKGFSVVADEVRKLAEQSQTSAREIHDIVQGIQNDTETSVKVMALVTSDVQAGVEISNEAIEKFNQILKSTKEITPQMDEISSTAQQMNAAVQEVTSTTDELAEIAQVNAANSEEVAASTEEQLASMEEISASAKSLSFMAEELNKLISKFKH</sequence>
<evidence type="ECO:0000256" key="2">
    <source>
        <dbReference type="ARBA" id="ARBA00022475"/>
    </source>
</evidence>
<dbReference type="InterPro" id="IPR003660">
    <property type="entry name" value="HAMP_dom"/>
</dbReference>
<evidence type="ECO:0000256" key="7">
    <source>
        <dbReference type="ARBA" id="ARBA00023136"/>
    </source>
</evidence>
<keyword evidence="5 11" id="KW-0812">Transmembrane</keyword>
<dbReference type="SUPFAM" id="SSF103190">
    <property type="entry name" value="Sensory domain-like"/>
    <property type="match status" value="1"/>
</dbReference>
<dbReference type="Pfam" id="PF00672">
    <property type="entry name" value="HAMP"/>
    <property type="match status" value="1"/>
</dbReference>
<dbReference type="EMBL" id="JBIACJ010000008">
    <property type="protein sequence ID" value="MFE8697686.1"/>
    <property type="molecule type" value="Genomic_DNA"/>
</dbReference>
<dbReference type="InterPro" id="IPR033479">
    <property type="entry name" value="dCache_1"/>
</dbReference>
<dbReference type="SMART" id="SM00304">
    <property type="entry name" value="HAMP"/>
    <property type="match status" value="1"/>
</dbReference>
<dbReference type="SUPFAM" id="SSF58104">
    <property type="entry name" value="Methyl-accepting chemotaxis protein (MCP) signaling domain"/>
    <property type="match status" value="1"/>
</dbReference>
<dbReference type="InterPro" id="IPR029151">
    <property type="entry name" value="Sensor-like_sf"/>
</dbReference>
<reference evidence="14 15" key="1">
    <citation type="submission" date="2024-08" db="EMBL/GenBank/DDBJ databases">
        <title>Two novel Cytobacillus novel species.</title>
        <authorList>
            <person name="Liu G."/>
        </authorList>
    </citation>
    <scope>NUCLEOTIDE SEQUENCE [LARGE SCALE GENOMIC DNA]</scope>
    <source>
        <strain evidence="14 15">FJAT-53684</strain>
    </source>
</reference>
<dbReference type="InterPro" id="IPR004089">
    <property type="entry name" value="MCPsignal_dom"/>
</dbReference>
<dbReference type="CDD" id="cd06225">
    <property type="entry name" value="HAMP"/>
    <property type="match status" value="1"/>
</dbReference>
<dbReference type="Pfam" id="PF02743">
    <property type="entry name" value="dCache_1"/>
    <property type="match status" value="1"/>
</dbReference>
<evidence type="ECO:0000313" key="15">
    <source>
        <dbReference type="Proteomes" id="UP001601058"/>
    </source>
</evidence>
<evidence type="ECO:0000256" key="1">
    <source>
        <dbReference type="ARBA" id="ARBA00004651"/>
    </source>
</evidence>
<dbReference type="CDD" id="cd18773">
    <property type="entry name" value="PDC1_HK_sensor"/>
    <property type="match status" value="1"/>
</dbReference>
<dbReference type="PANTHER" id="PTHR32089:SF114">
    <property type="entry name" value="METHYL-ACCEPTING CHEMOTAXIS PROTEIN MCPB"/>
    <property type="match status" value="1"/>
</dbReference>
<dbReference type="Proteomes" id="UP001601058">
    <property type="component" value="Unassembled WGS sequence"/>
</dbReference>
<evidence type="ECO:0000256" key="11">
    <source>
        <dbReference type="SAM" id="Phobius"/>
    </source>
</evidence>
<dbReference type="CDD" id="cd11386">
    <property type="entry name" value="MCP_signal"/>
    <property type="match status" value="1"/>
</dbReference>
<comment type="subcellular location">
    <subcellularLocation>
        <location evidence="1">Cell membrane</location>
        <topology evidence="1">Multi-pass membrane protein</topology>
    </subcellularLocation>
</comment>
<dbReference type="RefSeq" id="WP_389221346.1">
    <property type="nucleotide sequence ID" value="NZ_JBIACJ010000008.1"/>
</dbReference>
<gene>
    <name evidence="14" type="ORF">ACFYKT_15210</name>
</gene>
<keyword evidence="3" id="KW-0488">Methylation</keyword>
<dbReference type="PROSITE" id="PS50111">
    <property type="entry name" value="CHEMOTAXIS_TRANSDUC_2"/>
    <property type="match status" value="1"/>
</dbReference>
<keyword evidence="8 10" id="KW-0807">Transducer</keyword>
<proteinExistence type="inferred from homology"/>
<evidence type="ECO:0000256" key="3">
    <source>
        <dbReference type="ARBA" id="ARBA00022481"/>
    </source>
</evidence>
<evidence type="ECO:0000259" key="12">
    <source>
        <dbReference type="PROSITE" id="PS50111"/>
    </source>
</evidence>
<accession>A0ABW6K0L8</accession>
<evidence type="ECO:0000256" key="9">
    <source>
        <dbReference type="ARBA" id="ARBA00029447"/>
    </source>
</evidence>
<evidence type="ECO:0000256" key="6">
    <source>
        <dbReference type="ARBA" id="ARBA00022989"/>
    </source>
</evidence>
<keyword evidence="6 11" id="KW-1133">Transmembrane helix</keyword>
<feature type="domain" description="Methyl-accepting transducer" evidence="12">
    <location>
        <begin position="369"/>
        <end position="605"/>
    </location>
</feature>
<dbReference type="Pfam" id="PF00015">
    <property type="entry name" value="MCPsignal"/>
    <property type="match status" value="1"/>
</dbReference>
<organism evidence="14 15">
    <name type="scientific">Cytobacillus mangrovibacter</name>
    <dbReference type="NCBI Taxonomy" id="3299024"/>
    <lineage>
        <taxon>Bacteria</taxon>
        <taxon>Bacillati</taxon>
        <taxon>Bacillota</taxon>
        <taxon>Bacilli</taxon>
        <taxon>Bacillales</taxon>
        <taxon>Bacillaceae</taxon>
        <taxon>Cytobacillus</taxon>
    </lineage>
</organism>
<feature type="domain" description="HAMP" evidence="13">
    <location>
        <begin position="298"/>
        <end position="350"/>
    </location>
</feature>
<evidence type="ECO:0000256" key="10">
    <source>
        <dbReference type="PROSITE-ProRule" id="PRU00284"/>
    </source>
</evidence>
<dbReference type="PANTHER" id="PTHR32089">
    <property type="entry name" value="METHYL-ACCEPTING CHEMOTAXIS PROTEIN MCPB"/>
    <property type="match status" value="1"/>
</dbReference>
<evidence type="ECO:0000259" key="13">
    <source>
        <dbReference type="PROSITE" id="PS50885"/>
    </source>
</evidence>
<keyword evidence="7 11" id="KW-0472">Membrane</keyword>
<feature type="transmembrane region" description="Helical" evidence="11">
    <location>
        <begin position="279"/>
        <end position="301"/>
    </location>
</feature>
<dbReference type="CDD" id="cd12912">
    <property type="entry name" value="PDC2_MCP_like"/>
    <property type="match status" value="1"/>
</dbReference>
<dbReference type="PROSITE" id="PS50885">
    <property type="entry name" value="HAMP"/>
    <property type="match status" value="1"/>
</dbReference>
<protein>
    <submittedName>
        <fullName evidence="14">Methyl-accepting chemotaxis protein</fullName>
    </submittedName>
</protein>
<name>A0ABW6K0L8_9BACI</name>
<dbReference type="SMART" id="SM00283">
    <property type="entry name" value="MA"/>
    <property type="match status" value="1"/>
</dbReference>
<comment type="caution">
    <text evidence="14">The sequence shown here is derived from an EMBL/GenBank/DDBJ whole genome shotgun (WGS) entry which is preliminary data.</text>
</comment>
<comment type="similarity">
    <text evidence="9">Belongs to the methyl-accepting chemotaxis (MCP) protein family.</text>
</comment>
<evidence type="ECO:0000256" key="4">
    <source>
        <dbReference type="ARBA" id="ARBA00022500"/>
    </source>
</evidence>
<dbReference type="Gene3D" id="1.10.287.950">
    <property type="entry name" value="Methyl-accepting chemotaxis protein"/>
    <property type="match status" value="1"/>
</dbReference>
<feature type="transmembrane region" description="Helical" evidence="11">
    <location>
        <begin position="12"/>
        <end position="32"/>
    </location>
</feature>
<keyword evidence="4" id="KW-0145">Chemotaxis</keyword>